<name>A0A939DPV5_9ALTE</name>
<reference evidence="1" key="1">
    <citation type="submission" date="2021-03" db="EMBL/GenBank/DDBJ databases">
        <title>novel species isolated from a fishpond in China.</title>
        <authorList>
            <person name="Lu H."/>
            <person name="Cai Z."/>
        </authorList>
    </citation>
    <scope>NUCLEOTIDE SEQUENCE</scope>
    <source>
        <strain evidence="1">JCM 30855</strain>
    </source>
</reference>
<accession>A0A939DPV5</accession>
<dbReference type="InterPro" id="IPR010235">
    <property type="entry name" value="HepT"/>
</dbReference>
<dbReference type="AlphaFoldDB" id="A0A939DPV5"/>
<dbReference type="SUPFAM" id="SSF81593">
    <property type="entry name" value="Nucleotidyltransferase substrate binding subunit/domain"/>
    <property type="match status" value="1"/>
</dbReference>
<evidence type="ECO:0000313" key="2">
    <source>
        <dbReference type="Proteomes" id="UP000664654"/>
    </source>
</evidence>
<keyword evidence="2" id="KW-1185">Reference proteome</keyword>
<comment type="caution">
    <text evidence="1">The sequence shown here is derived from an EMBL/GenBank/DDBJ whole genome shotgun (WGS) entry which is preliminary data.</text>
</comment>
<dbReference type="EMBL" id="JAFKCV010000005">
    <property type="protein sequence ID" value="MBN7825756.1"/>
    <property type="molecule type" value="Genomic_DNA"/>
</dbReference>
<proteinExistence type="predicted"/>
<organism evidence="1 2">
    <name type="scientific">Bowmanella dokdonensis</name>
    <dbReference type="NCBI Taxonomy" id="751969"/>
    <lineage>
        <taxon>Bacteria</taxon>
        <taxon>Pseudomonadati</taxon>
        <taxon>Pseudomonadota</taxon>
        <taxon>Gammaproteobacteria</taxon>
        <taxon>Alteromonadales</taxon>
        <taxon>Alteromonadaceae</taxon>
        <taxon>Bowmanella</taxon>
    </lineage>
</organism>
<dbReference type="Proteomes" id="UP000664654">
    <property type="component" value="Unassembled WGS sequence"/>
</dbReference>
<gene>
    <name evidence="1" type="ORF">J0A66_11020</name>
</gene>
<evidence type="ECO:0000313" key="1">
    <source>
        <dbReference type="EMBL" id="MBN7825756.1"/>
    </source>
</evidence>
<dbReference type="Pfam" id="PF08780">
    <property type="entry name" value="NTase_sub_bind"/>
    <property type="match status" value="1"/>
</dbReference>
<sequence length="49" mass="5638">MQMIKSRQLTSNAYNPEVAEAIYNSICEQYFPALKQLVESLDKLAWTNS</sequence>
<protein>
    <submittedName>
        <fullName evidence="1">Nucleotidyltransferase substrate binding protein</fullName>
    </submittedName>
</protein>
<dbReference type="Gene3D" id="1.20.120.330">
    <property type="entry name" value="Nucleotidyltransferases domain 2"/>
    <property type="match status" value="1"/>
</dbReference>